<sequence>MVAFCSPCSRKQTYAAPMMSSRVSPAWITAEARVVTRSPGLRENQAAGGHPGSRRDQDMFDAVDLVAEVPRT</sequence>
<dbReference type="Proteomes" id="UP000516380">
    <property type="component" value="Chromosome"/>
</dbReference>
<evidence type="ECO:0000313" key="3">
    <source>
        <dbReference type="Proteomes" id="UP000516380"/>
    </source>
</evidence>
<gene>
    <name evidence="2" type="ORF">NIIDMKKI_16040</name>
</gene>
<evidence type="ECO:0000313" key="2">
    <source>
        <dbReference type="EMBL" id="BCI86398.1"/>
    </source>
</evidence>
<protein>
    <submittedName>
        <fullName evidence="2">Uncharacterized protein</fullName>
    </submittedName>
</protein>
<name>A0A7G1ID70_MYCKA</name>
<feature type="region of interest" description="Disordered" evidence="1">
    <location>
        <begin position="38"/>
        <end position="59"/>
    </location>
</feature>
<keyword evidence="3" id="KW-1185">Reference proteome</keyword>
<dbReference type="AlphaFoldDB" id="A0A7G1ID70"/>
<proteinExistence type="predicted"/>
<dbReference type="EMBL" id="AP023343">
    <property type="protein sequence ID" value="BCI86398.1"/>
    <property type="molecule type" value="Genomic_DNA"/>
</dbReference>
<accession>A0A7G1ID70</accession>
<evidence type="ECO:0000256" key="1">
    <source>
        <dbReference type="SAM" id="MobiDB-lite"/>
    </source>
</evidence>
<organism evidence="2 3">
    <name type="scientific">Mycobacterium kansasii</name>
    <dbReference type="NCBI Taxonomy" id="1768"/>
    <lineage>
        <taxon>Bacteria</taxon>
        <taxon>Bacillati</taxon>
        <taxon>Actinomycetota</taxon>
        <taxon>Actinomycetes</taxon>
        <taxon>Mycobacteriales</taxon>
        <taxon>Mycobacteriaceae</taxon>
        <taxon>Mycobacterium</taxon>
    </lineage>
</organism>
<reference evidence="2 3" key="1">
    <citation type="submission" date="2020-07" db="EMBL/GenBank/DDBJ databases">
        <title>Mycobacterium kansasii (former subtype) with zoonotic potential isolated from diseased indoor pet cat, Japan.</title>
        <authorList>
            <person name="Fukano H."/>
            <person name="Terazono T."/>
            <person name="Hoshino Y."/>
        </authorList>
    </citation>
    <scope>NUCLEOTIDE SEQUENCE [LARGE SCALE GENOMIC DNA]</scope>
    <source>
        <strain evidence="2 3">Kuro-I</strain>
    </source>
</reference>